<organism evidence="5 6">
    <name type="scientific">Lupinus albus</name>
    <name type="common">White lupine</name>
    <name type="synonym">Lupinus termis</name>
    <dbReference type="NCBI Taxonomy" id="3870"/>
    <lineage>
        <taxon>Eukaryota</taxon>
        <taxon>Viridiplantae</taxon>
        <taxon>Streptophyta</taxon>
        <taxon>Embryophyta</taxon>
        <taxon>Tracheophyta</taxon>
        <taxon>Spermatophyta</taxon>
        <taxon>Magnoliopsida</taxon>
        <taxon>eudicotyledons</taxon>
        <taxon>Gunneridae</taxon>
        <taxon>Pentapetalae</taxon>
        <taxon>rosids</taxon>
        <taxon>fabids</taxon>
        <taxon>Fabales</taxon>
        <taxon>Fabaceae</taxon>
        <taxon>Papilionoideae</taxon>
        <taxon>50 kb inversion clade</taxon>
        <taxon>genistoids sensu lato</taxon>
        <taxon>core genistoids</taxon>
        <taxon>Genisteae</taxon>
        <taxon>Lupinus</taxon>
    </lineage>
</organism>
<keyword evidence="1" id="KW-0479">Metal-binding</keyword>
<dbReference type="Pfam" id="PF14226">
    <property type="entry name" value="DIOX_N"/>
    <property type="match status" value="1"/>
</dbReference>
<gene>
    <name evidence="5" type="ORF">Lalb_Chr10g0102591</name>
</gene>
<keyword evidence="6" id="KW-1185">Reference proteome</keyword>
<dbReference type="GO" id="GO:0046872">
    <property type="term" value="F:metal ion binding"/>
    <property type="evidence" value="ECO:0007669"/>
    <property type="project" value="UniProtKB-KW"/>
</dbReference>
<dbReference type="GO" id="GO:0051213">
    <property type="term" value="F:dioxygenase activity"/>
    <property type="evidence" value="ECO:0007669"/>
    <property type="project" value="UniProtKB-KW"/>
</dbReference>
<proteinExistence type="predicted"/>
<accession>A0A6A4PW25</accession>
<dbReference type="EMBL" id="WOCE01000010">
    <property type="protein sequence ID" value="KAE9605935.1"/>
    <property type="molecule type" value="Genomic_DNA"/>
</dbReference>
<keyword evidence="5" id="KW-0223">Dioxygenase</keyword>
<comment type="caution">
    <text evidence="5">The sequence shown here is derived from an EMBL/GenBank/DDBJ whole genome shotgun (WGS) entry which is preliminary data.</text>
</comment>
<protein>
    <submittedName>
        <fullName evidence="5">Putative flavanone 3-dioxygenase</fullName>
    </submittedName>
</protein>
<dbReference type="InterPro" id="IPR027443">
    <property type="entry name" value="IPNS-like_sf"/>
</dbReference>
<feature type="domain" description="Non-haem dioxygenase N-terminal" evidence="4">
    <location>
        <begin position="37"/>
        <end position="106"/>
    </location>
</feature>
<keyword evidence="3" id="KW-0408">Iron</keyword>
<evidence type="ECO:0000256" key="1">
    <source>
        <dbReference type="ARBA" id="ARBA00022723"/>
    </source>
</evidence>
<evidence type="ECO:0000313" key="6">
    <source>
        <dbReference type="Proteomes" id="UP000447434"/>
    </source>
</evidence>
<dbReference type="Proteomes" id="UP000447434">
    <property type="component" value="Chromosome 10"/>
</dbReference>
<dbReference type="SUPFAM" id="SSF51197">
    <property type="entry name" value="Clavaminate synthase-like"/>
    <property type="match status" value="1"/>
</dbReference>
<evidence type="ECO:0000259" key="4">
    <source>
        <dbReference type="Pfam" id="PF14226"/>
    </source>
</evidence>
<dbReference type="OrthoDB" id="288590at2759"/>
<dbReference type="Gene3D" id="2.60.120.330">
    <property type="entry name" value="B-lactam Antibiotic, Isopenicillin N Synthase, Chain"/>
    <property type="match status" value="1"/>
</dbReference>
<evidence type="ECO:0000256" key="2">
    <source>
        <dbReference type="ARBA" id="ARBA00023002"/>
    </source>
</evidence>
<dbReference type="InterPro" id="IPR026992">
    <property type="entry name" value="DIOX_N"/>
</dbReference>
<dbReference type="PANTHER" id="PTHR10209:SF843">
    <property type="entry name" value="FLAVONOL SYNTHASE_FLAVANONE 3-HYDROXYLASE"/>
    <property type="match status" value="1"/>
</dbReference>
<dbReference type="AlphaFoldDB" id="A0A6A4PW25"/>
<reference evidence="6" key="1">
    <citation type="journal article" date="2020" name="Nat. Commun.">
        <title>Genome sequence of the cluster root forming white lupin.</title>
        <authorList>
            <person name="Hufnagel B."/>
            <person name="Marques A."/>
            <person name="Soriano A."/>
            <person name="Marques L."/>
            <person name="Divol F."/>
            <person name="Doumas P."/>
            <person name="Sallet E."/>
            <person name="Mancinotti D."/>
            <person name="Carrere S."/>
            <person name="Marande W."/>
            <person name="Arribat S."/>
            <person name="Keller J."/>
            <person name="Huneau C."/>
            <person name="Blein T."/>
            <person name="Aime D."/>
            <person name="Laguerre M."/>
            <person name="Taylor J."/>
            <person name="Schubert V."/>
            <person name="Nelson M."/>
            <person name="Geu-Flores F."/>
            <person name="Crespi M."/>
            <person name="Gallardo-Guerrero K."/>
            <person name="Delaux P.-M."/>
            <person name="Salse J."/>
            <person name="Berges H."/>
            <person name="Guyot R."/>
            <person name="Gouzy J."/>
            <person name="Peret B."/>
        </authorList>
    </citation>
    <scope>NUCLEOTIDE SEQUENCE [LARGE SCALE GENOMIC DNA]</scope>
    <source>
        <strain evidence="6">cv. Amiga</strain>
    </source>
</reference>
<name>A0A6A4PW25_LUPAL</name>
<evidence type="ECO:0000256" key="3">
    <source>
        <dbReference type="ARBA" id="ARBA00023004"/>
    </source>
</evidence>
<dbReference type="PANTHER" id="PTHR10209">
    <property type="entry name" value="OXIDOREDUCTASE, 2OG-FE II OXYGENASE FAMILY PROTEIN"/>
    <property type="match status" value="1"/>
</dbReference>
<keyword evidence="2" id="KW-0560">Oxidoreductase</keyword>
<sequence>MFSVKGLVESNDLKSVPSNYIWPTNPEDPILHKTENVPTIDFSQLISSNPCEQSLAVQKLGDACRDWGFFMLINHGMSETLRGEFLRASQSFFDLSEEEKKEYAGGNLFDPIYCGTSFNVTVDKKLF</sequence>
<evidence type="ECO:0000313" key="5">
    <source>
        <dbReference type="EMBL" id="KAE9605935.1"/>
    </source>
</evidence>